<comment type="subcellular location">
    <subcellularLocation>
        <location evidence="1">Membrane</location>
        <topology evidence="1">Single-pass membrane protein</topology>
    </subcellularLocation>
</comment>
<evidence type="ECO:0000256" key="6">
    <source>
        <dbReference type="ARBA" id="ARBA00023136"/>
    </source>
</evidence>
<dbReference type="AlphaFoldDB" id="A0A016SNI3"/>
<sequence>MGENEGPKMKSWAIVSLNSVPDERNWTVLGMMNAVGPGMNTCPKYILSLCLAPIYGNRTKWLLLAETVEHYRLQGVEHFYFYVKDIDDYSLKLLQYYVRNGEAEVVFFKGDQEKTSREWQSVGVQDCLQRSRHHSQYSIFADLDERILPLNNHSLAEYVVKTMGEEKTRAMLRFQPRYVFRTRSLPEIYEIPPMDLNRRLNAYRLLALGVSAISVCTLFTASISLPLAFLYVHQVQNNIKTELNQCKVTARDLIADASELKAITSSPRTPRNSSHDEGSGASASETNCSKCCIPGPQGPPGPPGRPGRPGKPGSNGINGDPGRVLMAPFLHVTSEFCMKCSSGPLGEKGIPGPRGNPGVPGKSGMRGIPGKPGSRGAKGTSGIRGTPGRPGKPGAAGRSCGGQMEHGPPGPVGAPGPKGERGPPGRPGYDGNIGDAGPKGPPGRDGERGPPGRIGPAGPAGPRGRRGERGICPKYCALDGGVFFENGARRR</sequence>
<evidence type="ECO:0000313" key="10">
    <source>
        <dbReference type="EMBL" id="EYB91907.1"/>
    </source>
</evidence>
<keyword evidence="5" id="KW-0677">Repeat</keyword>
<dbReference type="OrthoDB" id="2526284at2759"/>
<evidence type="ECO:0000313" key="11">
    <source>
        <dbReference type="Proteomes" id="UP000024635"/>
    </source>
</evidence>
<dbReference type="InterPro" id="IPR002486">
    <property type="entry name" value="Col_cuticle_N"/>
</dbReference>
<feature type="domain" description="Nematode cuticle collagen N-terminal" evidence="9">
    <location>
        <begin position="205"/>
        <end position="257"/>
    </location>
</feature>
<dbReference type="PANTHER" id="PTHR24637">
    <property type="entry name" value="COLLAGEN"/>
    <property type="match status" value="1"/>
</dbReference>
<protein>
    <recommendedName>
        <fullName evidence="7">Glycosyltransferase family 92 protein</fullName>
        <ecNumber evidence="7">2.4.1.-</ecNumber>
    </recommendedName>
</protein>
<comment type="similarity">
    <text evidence="2 7">Belongs to the glycosyltransferase 92 family.</text>
</comment>
<feature type="compositionally biased region" description="Low complexity" evidence="8">
    <location>
        <begin position="383"/>
        <end position="398"/>
    </location>
</feature>
<reference evidence="11" key="1">
    <citation type="journal article" date="2015" name="Nat. Genet.">
        <title>The genome and transcriptome of the zoonotic hookworm Ancylostoma ceylanicum identify infection-specific gene families.</title>
        <authorList>
            <person name="Schwarz E.M."/>
            <person name="Hu Y."/>
            <person name="Antoshechkin I."/>
            <person name="Miller M.M."/>
            <person name="Sternberg P.W."/>
            <person name="Aroian R.V."/>
        </authorList>
    </citation>
    <scope>NUCLEOTIDE SEQUENCE</scope>
    <source>
        <strain evidence="11">HY135</strain>
    </source>
</reference>
<keyword evidence="4 7" id="KW-0808">Transferase</keyword>
<evidence type="ECO:0000256" key="8">
    <source>
        <dbReference type="SAM" id="MobiDB-lite"/>
    </source>
</evidence>
<dbReference type="EC" id="2.4.1.-" evidence="7"/>
<dbReference type="InterPro" id="IPR008166">
    <property type="entry name" value="Glyco_transf_92"/>
</dbReference>
<dbReference type="Pfam" id="PF01697">
    <property type="entry name" value="Glyco_transf_92"/>
    <property type="match status" value="1"/>
</dbReference>
<dbReference type="PANTHER" id="PTHR24637:SF262">
    <property type="entry name" value="CUTICLE COLLAGEN 34-RELATED"/>
    <property type="match status" value="1"/>
</dbReference>
<keyword evidence="7" id="KW-1133">Transmembrane helix</keyword>
<dbReference type="SMART" id="SM01088">
    <property type="entry name" value="Col_cuticle_N"/>
    <property type="match status" value="1"/>
</dbReference>
<gene>
    <name evidence="10" type="primary">Acey_s0200.g1681</name>
    <name evidence="10" type="ORF">Y032_0200g1681</name>
</gene>
<comment type="caution">
    <text evidence="10">The sequence shown here is derived from an EMBL/GenBank/DDBJ whole genome shotgun (WGS) entry which is preliminary data.</text>
</comment>
<feature type="compositionally biased region" description="Pro residues" evidence="8">
    <location>
        <begin position="296"/>
        <end position="306"/>
    </location>
</feature>
<dbReference type="Proteomes" id="UP000024635">
    <property type="component" value="Unassembled WGS sequence"/>
</dbReference>
<evidence type="ECO:0000256" key="4">
    <source>
        <dbReference type="ARBA" id="ARBA00022679"/>
    </source>
</evidence>
<dbReference type="GO" id="GO:0042302">
    <property type="term" value="F:structural constituent of cuticle"/>
    <property type="evidence" value="ECO:0007669"/>
    <property type="project" value="InterPro"/>
</dbReference>
<dbReference type="EMBL" id="JARK01001536">
    <property type="protein sequence ID" value="EYB91907.1"/>
    <property type="molecule type" value="Genomic_DNA"/>
</dbReference>
<evidence type="ECO:0000256" key="7">
    <source>
        <dbReference type="RuleBase" id="RU366017"/>
    </source>
</evidence>
<keyword evidence="7" id="KW-0812">Transmembrane</keyword>
<dbReference type="GO" id="GO:0016020">
    <property type="term" value="C:membrane"/>
    <property type="evidence" value="ECO:0007669"/>
    <property type="project" value="UniProtKB-SubCell"/>
</dbReference>
<feature type="region of interest" description="Disordered" evidence="8">
    <location>
        <begin position="289"/>
        <end position="322"/>
    </location>
</feature>
<accession>A0A016SNI3</accession>
<feature type="transmembrane region" description="Helical" evidence="7">
    <location>
        <begin position="205"/>
        <end position="232"/>
    </location>
</feature>
<evidence type="ECO:0000256" key="5">
    <source>
        <dbReference type="ARBA" id="ARBA00022737"/>
    </source>
</evidence>
<evidence type="ECO:0000259" key="9">
    <source>
        <dbReference type="SMART" id="SM01088"/>
    </source>
</evidence>
<feature type="region of interest" description="Disordered" evidence="8">
    <location>
        <begin position="343"/>
        <end position="471"/>
    </location>
</feature>
<proteinExistence type="inferred from homology"/>
<dbReference type="Pfam" id="PF01391">
    <property type="entry name" value="Collagen"/>
    <property type="match status" value="2"/>
</dbReference>
<dbReference type="InterPro" id="IPR008160">
    <property type="entry name" value="Collagen"/>
</dbReference>
<evidence type="ECO:0000256" key="3">
    <source>
        <dbReference type="ARBA" id="ARBA00022676"/>
    </source>
</evidence>
<keyword evidence="6 7" id="KW-0472">Membrane</keyword>
<evidence type="ECO:0000256" key="2">
    <source>
        <dbReference type="ARBA" id="ARBA00007647"/>
    </source>
</evidence>
<keyword evidence="11" id="KW-1185">Reference proteome</keyword>
<keyword evidence="3 7" id="KW-0328">Glycosyltransferase</keyword>
<name>A0A016SNI3_9BILA</name>
<dbReference type="Pfam" id="PF01484">
    <property type="entry name" value="Col_cuticle_N"/>
    <property type="match status" value="1"/>
</dbReference>
<organism evidence="10 11">
    <name type="scientific">Ancylostoma ceylanicum</name>
    <dbReference type="NCBI Taxonomy" id="53326"/>
    <lineage>
        <taxon>Eukaryota</taxon>
        <taxon>Metazoa</taxon>
        <taxon>Ecdysozoa</taxon>
        <taxon>Nematoda</taxon>
        <taxon>Chromadorea</taxon>
        <taxon>Rhabditida</taxon>
        <taxon>Rhabditina</taxon>
        <taxon>Rhabditomorpha</taxon>
        <taxon>Strongyloidea</taxon>
        <taxon>Ancylostomatidae</taxon>
        <taxon>Ancylostomatinae</taxon>
        <taxon>Ancylostoma</taxon>
    </lineage>
</organism>
<dbReference type="GO" id="GO:0016757">
    <property type="term" value="F:glycosyltransferase activity"/>
    <property type="evidence" value="ECO:0007669"/>
    <property type="project" value="UniProtKB-UniRule"/>
</dbReference>
<dbReference type="STRING" id="53326.A0A016SNI3"/>
<evidence type="ECO:0000256" key="1">
    <source>
        <dbReference type="ARBA" id="ARBA00004167"/>
    </source>
</evidence>